<dbReference type="RefSeq" id="WP_211310405.1">
    <property type="nucleotide sequence ID" value="NZ_OMKW01000002.1"/>
</dbReference>
<evidence type="ECO:0000256" key="1">
    <source>
        <dbReference type="ARBA" id="ARBA00022723"/>
    </source>
</evidence>
<dbReference type="SUPFAM" id="SSF48695">
    <property type="entry name" value="Multiheme cytochromes"/>
    <property type="match status" value="1"/>
</dbReference>
<feature type="domain" description="Cytochrome c" evidence="5">
    <location>
        <begin position="30"/>
        <end position="186"/>
    </location>
</feature>
<protein>
    <recommendedName>
        <fullName evidence="5">Cytochrome c domain-containing protein</fullName>
    </recommendedName>
</protein>
<evidence type="ECO:0000259" key="5">
    <source>
        <dbReference type="PROSITE" id="PS51007"/>
    </source>
</evidence>
<proteinExistence type="predicted"/>
<keyword evidence="2 3" id="KW-0408">Iron</keyword>
<dbReference type="EMBL" id="OMKW01000002">
    <property type="protein sequence ID" value="SPF29382.1"/>
    <property type="molecule type" value="Genomic_DNA"/>
</dbReference>
<name>A0A2R8AAW5_9RHOB</name>
<dbReference type="InterPro" id="IPR036280">
    <property type="entry name" value="Multihaem_cyt_sf"/>
</dbReference>
<keyword evidence="3" id="KW-0349">Heme</keyword>
<dbReference type="PROSITE" id="PS51007">
    <property type="entry name" value="CYTC"/>
    <property type="match status" value="1"/>
</dbReference>
<dbReference type="GO" id="GO:0020037">
    <property type="term" value="F:heme binding"/>
    <property type="evidence" value="ECO:0007669"/>
    <property type="project" value="InterPro"/>
</dbReference>
<organism evidence="6 7">
    <name type="scientific">Pontivivens insulae</name>
    <dbReference type="NCBI Taxonomy" id="1639689"/>
    <lineage>
        <taxon>Bacteria</taxon>
        <taxon>Pseudomonadati</taxon>
        <taxon>Pseudomonadota</taxon>
        <taxon>Alphaproteobacteria</taxon>
        <taxon>Rhodobacterales</taxon>
        <taxon>Paracoccaceae</taxon>
        <taxon>Pontivivens</taxon>
    </lineage>
</organism>
<dbReference type="AlphaFoldDB" id="A0A2R8AAW5"/>
<keyword evidence="1 3" id="KW-0479">Metal-binding</keyword>
<dbReference type="InterPro" id="IPR009056">
    <property type="entry name" value="Cyt_c-like_dom"/>
</dbReference>
<dbReference type="Proteomes" id="UP000244932">
    <property type="component" value="Unassembled WGS sequence"/>
</dbReference>
<dbReference type="GO" id="GO:0046872">
    <property type="term" value="F:metal ion binding"/>
    <property type="evidence" value="ECO:0007669"/>
    <property type="project" value="UniProtKB-KW"/>
</dbReference>
<sequence length="190" mass="20216">MRLALIFSMFALPALADDLRSPADFATIADDQARAEAIFAEAAKVFQHPRCSNCHPVGERPFQGNDPHPHQPHVIRGDGGFGAPGGMVCTTCHGAENYEASGVPGNPVWHLAPTEMGWHGRSVGEICAQISNPEMTGGRDLTEVIEHLAEDELVHWGWAPGADREPAPGSAEALVELMEAWVAAGAHCPA</sequence>
<evidence type="ECO:0000256" key="3">
    <source>
        <dbReference type="PROSITE-ProRule" id="PRU00433"/>
    </source>
</evidence>
<keyword evidence="7" id="KW-1185">Reference proteome</keyword>
<evidence type="ECO:0000313" key="7">
    <source>
        <dbReference type="Proteomes" id="UP000244932"/>
    </source>
</evidence>
<evidence type="ECO:0000256" key="4">
    <source>
        <dbReference type="SAM" id="SignalP"/>
    </source>
</evidence>
<evidence type="ECO:0000256" key="2">
    <source>
        <dbReference type="ARBA" id="ARBA00023004"/>
    </source>
</evidence>
<keyword evidence="4" id="KW-0732">Signal</keyword>
<feature type="signal peptide" evidence="4">
    <location>
        <begin position="1"/>
        <end position="16"/>
    </location>
</feature>
<feature type="chain" id="PRO_5015341142" description="Cytochrome c domain-containing protein" evidence="4">
    <location>
        <begin position="17"/>
        <end position="190"/>
    </location>
</feature>
<accession>A0A2R8AAW5</accession>
<evidence type="ECO:0000313" key="6">
    <source>
        <dbReference type="EMBL" id="SPF29382.1"/>
    </source>
</evidence>
<reference evidence="6 7" key="1">
    <citation type="submission" date="2018-03" db="EMBL/GenBank/DDBJ databases">
        <authorList>
            <person name="Keele B.F."/>
        </authorList>
    </citation>
    <scope>NUCLEOTIDE SEQUENCE [LARGE SCALE GENOMIC DNA]</scope>
    <source>
        <strain evidence="6 7">CeCT 8812</strain>
    </source>
</reference>
<gene>
    <name evidence="6" type="ORF">POI8812_01690</name>
</gene>
<dbReference type="GO" id="GO:0009055">
    <property type="term" value="F:electron transfer activity"/>
    <property type="evidence" value="ECO:0007669"/>
    <property type="project" value="InterPro"/>
</dbReference>